<proteinExistence type="predicted"/>
<dbReference type="STRING" id="203267.TWT_258"/>
<dbReference type="RefSeq" id="WP_011102460.1">
    <property type="nucleotide sequence ID" value="NC_004572.3"/>
</dbReference>
<feature type="domain" description="CT398-like coiled coil hairpin" evidence="3">
    <location>
        <begin position="16"/>
        <end position="185"/>
    </location>
</feature>
<protein>
    <recommendedName>
        <fullName evidence="6">C4-type zinc ribbon domain-containing protein</fullName>
    </recommendedName>
</protein>
<name>Q83GK9_TROWT</name>
<dbReference type="AlphaFoldDB" id="Q83GK9"/>
<evidence type="ECO:0000313" key="4">
    <source>
        <dbReference type="EMBL" id="AAO44355.1"/>
    </source>
</evidence>
<dbReference type="InterPro" id="IPR003743">
    <property type="entry name" value="Zf-RING_7"/>
</dbReference>
<sequence length="233" mass="26393">MSSFYTEKHRNLLSDLQTLDTEIQRCHDAELSRNRRLDTLSAALRAANGTLLALTVGSEKANALYEKYKSDLASAMQRKTRVNNLLLSAKKPKELHSLQKEVTGLDRRLTGYADRLSAADEARSAYMSRLQQINSRIVEIKDEMRRLKDQNDQRDAASDMLLEKRQDIVGAIPDELLQMYNKRKDGLGYAVATIENDTCTGCCLTLNCSDIQRWQSAGGKKPFFCPYCDCFLI</sequence>
<feature type="domain" description="C4-type zinc ribbon" evidence="2">
    <location>
        <begin position="198"/>
        <end position="232"/>
    </location>
</feature>
<dbReference type="Pfam" id="PF02591">
    <property type="entry name" value="Zn_ribbon_9"/>
    <property type="match status" value="1"/>
</dbReference>
<dbReference type="HOGENOM" id="CLU_1189492_0_0_11"/>
<feature type="coiled-coil region" evidence="1">
    <location>
        <begin position="130"/>
        <end position="160"/>
    </location>
</feature>
<dbReference type="KEGG" id="twh:TWT_258"/>
<dbReference type="Pfam" id="PF24481">
    <property type="entry name" value="CT398_CC"/>
    <property type="match status" value="1"/>
</dbReference>
<keyword evidence="5" id="KW-1185">Reference proteome</keyword>
<organism evidence="4 5">
    <name type="scientific">Tropheryma whipplei (strain Twist)</name>
    <name type="common">Whipple's bacillus</name>
    <dbReference type="NCBI Taxonomy" id="203267"/>
    <lineage>
        <taxon>Bacteria</taxon>
        <taxon>Bacillati</taxon>
        <taxon>Actinomycetota</taxon>
        <taxon>Actinomycetes</taxon>
        <taxon>Micrococcales</taxon>
        <taxon>Tropherymataceae</taxon>
        <taxon>Tropheryma</taxon>
    </lineage>
</organism>
<evidence type="ECO:0000259" key="2">
    <source>
        <dbReference type="Pfam" id="PF02591"/>
    </source>
</evidence>
<accession>Q83GK9</accession>
<dbReference type="eggNOG" id="COG1579">
    <property type="taxonomic scope" value="Bacteria"/>
</dbReference>
<dbReference type="OrthoDB" id="9784388at2"/>
<dbReference type="Gene3D" id="1.10.287.1490">
    <property type="match status" value="1"/>
</dbReference>
<dbReference type="InterPro" id="IPR056003">
    <property type="entry name" value="CT398_CC_hairpin"/>
</dbReference>
<reference evidence="4 5" key="1">
    <citation type="journal article" date="2003" name="Genome Res.">
        <title>Tropheryma whipplei twist: a human pathogenic Actinobacteria with a reduced genome.</title>
        <authorList>
            <person name="Raoult D."/>
            <person name="Ogata H."/>
            <person name="Audic S."/>
            <person name="Robert C."/>
            <person name="Suhre K."/>
            <person name="Drancourt M."/>
            <person name="Claverie J.-M."/>
        </authorList>
    </citation>
    <scope>NUCLEOTIDE SEQUENCE [LARGE SCALE GENOMIC DNA]</scope>
    <source>
        <strain evidence="4 5">Twist</strain>
    </source>
</reference>
<evidence type="ECO:0000256" key="1">
    <source>
        <dbReference type="SAM" id="Coils"/>
    </source>
</evidence>
<evidence type="ECO:0000313" key="5">
    <source>
        <dbReference type="Proteomes" id="UP000002200"/>
    </source>
</evidence>
<gene>
    <name evidence="4" type="ordered locus">TWT_258</name>
</gene>
<keyword evidence="1" id="KW-0175">Coiled coil</keyword>
<evidence type="ECO:0000259" key="3">
    <source>
        <dbReference type="Pfam" id="PF24481"/>
    </source>
</evidence>
<dbReference type="EMBL" id="AE014184">
    <property type="protein sequence ID" value="AAO44355.1"/>
    <property type="molecule type" value="Genomic_DNA"/>
</dbReference>
<evidence type="ECO:0008006" key="6">
    <source>
        <dbReference type="Google" id="ProtNLM"/>
    </source>
</evidence>
<dbReference type="Proteomes" id="UP000002200">
    <property type="component" value="Chromosome"/>
</dbReference>